<evidence type="ECO:0000256" key="1">
    <source>
        <dbReference type="SAM" id="Phobius"/>
    </source>
</evidence>
<feature type="transmembrane region" description="Helical" evidence="1">
    <location>
        <begin position="6"/>
        <end position="25"/>
    </location>
</feature>
<reference evidence="3" key="1">
    <citation type="submission" date="2016-10" db="EMBL/GenBank/DDBJ databases">
        <title>Draft genome sequences of four alkaliphilic bacteria belonging to the Anaerobacillus genus.</title>
        <authorList>
            <person name="Bassil N.M."/>
            <person name="Lloyd J.R."/>
        </authorList>
    </citation>
    <scope>NUCLEOTIDE SEQUENCE [LARGE SCALE GENOMIC DNA]</scope>
    <source>
        <strain evidence="3">NB2006</strain>
    </source>
</reference>
<name>A0A1S2M646_9BACI</name>
<accession>A0A1S2M646</accession>
<proteinExistence type="predicted"/>
<sequence>MVTIEIIIAMLIIFFGIACICLGFYMTKYRFFKKETFEIFRDMTPLPSVVNYWLLKLLLILGGVFLTVFTVMGAYLQFANL</sequence>
<keyword evidence="1" id="KW-0812">Transmembrane</keyword>
<evidence type="ECO:0000313" key="3">
    <source>
        <dbReference type="EMBL" id="OIJ20104.1"/>
    </source>
</evidence>
<evidence type="ECO:0000313" key="2">
    <source>
        <dbReference type="EMBL" id="OIJ10838.1"/>
    </source>
</evidence>
<keyword evidence="1" id="KW-1133">Transmembrane helix</keyword>
<dbReference type="AlphaFoldDB" id="A0A1S2M646"/>
<dbReference type="EMBL" id="LQXD01000074">
    <property type="protein sequence ID" value="OIJ20104.1"/>
    <property type="molecule type" value="Genomic_DNA"/>
</dbReference>
<keyword evidence="1" id="KW-0472">Membrane</keyword>
<gene>
    <name evidence="3" type="ORF">AWH56_08665</name>
    <name evidence="2" type="ORF">AWH56_16535</name>
</gene>
<feature type="transmembrane region" description="Helical" evidence="1">
    <location>
        <begin position="53"/>
        <end position="76"/>
    </location>
</feature>
<comment type="caution">
    <text evidence="3">The sequence shown here is derived from an EMBL/GenBank/DDBJ whole genome shotgun (WGS) entry which is preliminary data.</text>
</comment>
<dbReference type="EMBL" id="LQXD01000144">
    <property type="protein sequence ID" value="OIJ10838.1"/>
    <property type="molecule type" value="Genomic_DNA"/>
</dbReference>
<organism evidence="3">
    <name type="scientific">Anaerobacillus isosaccharinicus</name>
    <dbReference type="NCBI Taxonomy" id="1532552"/>
    <lineage>
        <taxon>Bacteria</taxon>
        <taxon>Bacillati</taxon>
        <taxon>Bacillota</taxon>
        <taxon>Bacilli</taxon>
        <taxon>Bacillales</taxon>
        <taxon>Bacillaceae</taxon>
        <taxon>Anaerobacillus</taxon>
    </lineage>
</organism>
<protein>
    <submittedName>
        <fullName evidence="3">Uncharacterized protein</fullName>
    </submittedName>
</protein>